<keyword evidence="8" id="KW-1185">Reference proteome</keyword>
<dbReference type="PANTHER" id="PTHR22881:SF27">
    <property type="entry name" value="BROMODOMAIN CONTAINING 7_9"/>
    <property type="match status" value="1"/>
</dbReference>
<reference evidence="7" key="1">
    <citation type="submission" date="2020-04" db="EMBL/GenBank/DDBJ databases">
        <authorList>
            <person name="Alioto T."/>
            <person name="Alioto T."/>
            <person name="Gomez Garrido J."/>
        </authorList>
    </citation>
    <scope>NUCLEOTIDE SEQUENCE</scope>
    <source>
        <strain evidence="7">A484AB</strain>
    </source>
</reference>
<dbReference type="InterPro" id="IPR051831">
    <property type="entry name" value="Bromodomain_contain_prot"/>
</dbReference>
<evidence type="ECO:0000313" key="7">
    <source>
        <dbReference type="EMBL" id="CAB3981696.1"/>
    </source>
</evidence>
<evidence type="ECO:0000256" key="3">
    <source>
        <dbReference type="ARBA" id="ARBA00023163"/>
    </source>
</evidence>
<dbReference type="GO" id="GO:0005634">
    <property type="term" value="C:nucleus"/>
    <property type="evidence" value="ECO:0007669"/>
    <property type="project" value="UniProtKB-SubCell"/>
</dbReference>
<comment type="caution">
    <text evidence="7">The sequence shown here is derived from an EMBL/GenBank/DDBJ whole genome shotgun (WGS) entry which is preliminary data.</text>
</comment>
<dbReference type="Proteomes" id="UP001152795">
    <property type="component" value="Unassembled WGS sequence"/>
</dbReference>
<feature type="non-terminal residue" evidence="7">
    <location>
        <position position="1"/>
    </location>
</feature>
<name>A0A6S7G0N1_PARCT</name>
<accession>A0A6S7G0N1</accession>
<proteinExistence type="predicted"/>
<organism evidence="7 8">
    <name type="scientific">Paramuricea clavata</name>
    <name type="common">Red gorgonian</name>
    <name type="synonym">Violescent sea-whip</name>
    <dbReference type="NCBI Taxonomy" id="317549"/>
    <lineage>
        <taxon>Eukaryota</taxon>
        <taxon>Metazoa</taxon>
        <taxon>Cnidaria</taxon>
        <taxon>Anthozoa</taxon>
        <taxon>Octocorallia</taxon>
        <taxon>Malacalcyonacea</taxon>
        <taxon>Plexauridae</taxon>
        <taxon>Paramuricea</taxon>
    </lineage>
</organism>
<keyword evidence="5" id="KW-0175">Coiled coil</keyword>
<feature type="region of interest" description="Disordered" evidence="6">
    <location>
        <begin position="278"/>
        <end position="303"/>
    </location>
</feature>
<evidence type="ECO:0000256" key="2">
    <source>
        <dbReference type="ARBA" id="ARBA00023015"/>
    </source>
</evidence>
<protein>
    <submittedName>
        <fullName evidence="7">Uncharacterized protein</fullName>
    </submittedName>
</protein>
<evidence type="ECO:0000256" key="4">
    <source>
        <dbReference type="ARBA" id="ARBA00023242"/>
    </source>
</evidence>
<evidence type="ECO:0000256" key="1">
    <source>
        <dbReference type="ARBA" id="ARBA00004123"/>
    </source>
</evidence>
<sequence length="416" mass="45657">SIVLNKTCEYFRKRNTVGQRIQAKAEEAARKAAEKLATKYPNSNIGFLRKDADGNTSLAILNPCSVDATAGPQSIPVNLGAVTGKLATGSLSTVLFQEDKKNKASPVNYLKYGPFSSFSPSFDSSMATITKEDSDLLYSTYGDSTGAYYAQSLQAFVKDNLFAKDYVDHVLDALTDGAHSKLMNKLQKQLEEEEEKERSKQENLKAIKKETEIVEDKKKSTELSDSDLDGLLSLEKEGIDMSFLKPKETIKSEEAKDVQTNLDKTADLINKLDAAQSERLSQASKDANGATPKSALTPSENEQQIAEKVTQELRNLTSKVKPKDIVDSESVRKATGVGDVSEMLRKGKEQDEMEVQLAAEAIETVFNEAVFNEATTMEDLDKVICEAAKEVEDAMGLDVLDELTASLDDVKRMDGM</sequence>
<comment type="subcellular location">
    <subcellularLocation>
        <location evidence="1">Nucleus</location>
    </subcellularLocation>
</comment>
<dbReference type="Pfam" id="PF12024">
    <property type="entry name" value="DUF3512"/>
    <property type="match status" value="1"/>
</dbReference>
<feature type="coiled-coil region" evidence="5">
    <location>
        <begin position="179"/>
        <end position="210"/>
    </location>
</feature>
<dbReference type="GO" id="GO:0006357">
    <property type="term" value="P:regulation of transcription by RNA polymerase II"/>
    <property type="evidence" value="ECO:0007669"/>
    <property type="project" value="TreeGrafter"/>
</dbReference>
<dbReference type="OrthoDB" id="21648at2759"/>
<gene>
    <name evidence="7" type="ORF">PACLA_8A089898</name>
</gene>
<keyword evidence="4" id="KW-0539">Nucleus</keyword>
<feature type="compositionally biased region" description="Polar residues" evidence="6">
    <location>
        <begin position="294"/>
        <end position="303"/>
    </location>
</feature>
<evidence type="ECO:0000256" key="5">
    <source>
        <dbReference type="SAM" id="Coils"/>
    </source>
</evidence>
<keyword evidence="2" id="KW-0805">Transcription regulation</keyword>
<dbReference type="AlphaFoldDB" id="A0A6S7G0N1"/>
<dbReference type="PANTHER" id="PTHR22881">
    <property type="entry name" value="BROMODOMAIN CONTAINING PROTEIN"/>
    <property type="match status" value="1"/>
</dbReference>
<evidence type="ECO:0000256" key="6">
    <source>
        <dbReference type="SAM" id="MobiDB-lite"/>
    </source>
</evidence>
<dbReference type="EMBL" id="CACRXK020000419">
    <property type="protein sequence ID" value="CAB3981696.1"/>
    <property type="molecule type" value="Genomic_DNA"/>
</dbReference>
<dbReference type="InterPro" id="IPR021900">
    <property type="entry name" value="DUF3512"/>
</dbReference>
<keyword evidence="3" id="KW-0804">Transcription</keyword>
<evidence type="ECO:0000313" key="8">
    <source>
        <dbReference type="Proteomes" id="UP001152795"/>
    </source>
</evidence>